<accession>A0A9P4MYX1</accession>
<dbReference type="InterPro" id="IPR039058">
    <property type="entry name" value="Yippee_fam"/>
</dbReference>
<feature type="non-terminal residue" evidence="6">
    <location>
        <position position="118"/>
    </location>
</feature>
<dbReference type="InterPro" id="IPR034751">
    <property type="entry name" value="Yippee"/>
</dbReference>
<evidence type="ECO:0000259" key="5">
    <source>
        <dbReference type="PROSITE" id="PS51792"/>
    </source>
</evidence>
<evidence type="ECO:0000256" key="4">
    <source>
        <dbReference type="RuleBase" id="RU110713"/>
    </source>
</evidence>
<name>A0A9P4MYX1_9PLEO</name>
<dbReference type="EMBL" id="ML993982">
    <property type="protein sequence ID" value="KAF2201305.1"/>
    <property type="molecule type" value="Genomic_DNA"/>
</dbReference>
<feature type="domain" description="Yippee" evidence="5">
    <location>
        <begin position="1"/>
        <end position="55"/>
    </location>
</feature>
<feature type="non-terminal residue" evidence="6">
    <location>
        <position position="1"/>
    </location>
</feature>
<dbReference type="PANTHER" id="PTHR13848">
    <property type="entry name" value="PROTEIN YIPPEE-LIKE CG15309-RELATED"/>
    <property type="match status" value="1"/>
</dbReference>
<reference evidence="6" key="1">
    <citation type="journal article" date="2020" name="Stud. Mycol.">
        <title>101 Dothideomycetes genomes: a test case for predicting lifestyles and emergence of pathogens.</title>
        <authorList>
            <person name="Haridas S."/>
            <person name="Albert R."/>
            <person name="Binder M."/>
            <person name="Bloem J."/>
            <person name="Labutti K."/>
            <person name="Salamov A."/>
            <person name="Andreopoulos B."/>
            <person name="Baker S."/>
            <person name="Barry K."/>
            <person name="Bills G."/>
            <person name="Bluhm B."/>
            <person name="Cannon C."/>
            <person name="Castanera R."/>
            <person name="Culley D."/>
            <person name="Daum C."/>
            <person name="Ezra D."/>
            <person name="Gonzalez J."/>
            <person name="Henrissat B."/>
            <person name="Kuo A."/>
            <person name="Liang C."/>
            <person name="Lipzen A."/>
            <person name="Lutzoni F."/>
            <person name="Magnuson J."/>
            <person name="Mondo S."/>
            <person name="Nolan M."/>
            <person name="Ohm R."/>
            <person name="Pangilinan J."/>
            <person name="Park H.-J."/>
            <person name="Ramirez L."/>
            <person name="Alfaro M."/>
            <person name="Sun H."/>
            <person name="Tritt A."/>
            <person name="Yoshinaga Y."/>
            <person name="Zwiers L.-H."/>
            <person name="Turgeon B."/>
            <person name="Goodwin S."/>
            <person name="Spatafora J."/>
            <person name="Crous P."/>
            <person name="Grigoriev I."/>
        </authorList>
    </citation>
    <scope>NUCLEOTIDE SEQUENCE</scope>
    <source>
        <strain evidence="6">ATCC 74209</strain>
    </source>
</reference>
<dbReference type="InterPro" id="IPR004910">
    <property type="entry name" value="Yippee/Mis18/Cereblon"/>
</dbReference>
<evidence type="ECO:0000256" key="2">
    <source>
        <dbReference type="ARBA" id="ARBA00022723"/>
    </source>
</evidence>
<dbReference type="OrthoDB" id="6407410at2759"/>
<gene>
    <name evidence="6" type="ORF">GQ43DRAFT_343227</name>
</gene>
<protein>
    <recommendedName>
        <fullName evidence="4">Protein yippee-like</fullName>
    </recommendedName>
</protein>
<dbReference type="PROSITE" id="PS51792">
    <property type="entry name" value="YIPPEE"/>
    <property type="match status" value="1"/>
</dbReference>
<evidence type="ECO:0000313" key="7">
    <source>
        <dbReference type="Proteomes" id="UP000799536"/>
    </source>
</evidence>
<evidence type="ECO:0000313" key="6">
    <source>
        <dbReference type="EMBL" id="KAF2201305.1"/>
    </source>
</evidence>
<evidence type="ECO:0000256" key="3">
    <source>
        <dbReference type="ARBA" id="ARBA00022833"/>
    </source>
</evidence>
<keyword evidence="3" id="KW-0862">Zinc</keyword>
<dbReference type="Pfam" id="PF03226">
    <property type="entry name" value="Yippee-Mis18"/>
    <property type="match status" value="1"/>
</dbReference>
<comment type="caution">
    <text evidence="6">The sequence shown here is derived from an EMBL/GenBank/DDBJ whole genome shotgun (WGS) entry which is preliminary data.</text>
</comment>
<sequence length="118" mass="13479">PQPRHLVTGAHTVADIRCTICKSYLGWKYVDAEEEAQKYKIGKFILEGNRVITGVDWEGSDCRNTEEEEIGGREGIGGMRDRRVKEGEEAVEFDSEDEDECEDLFAGVWSPKLAKWRR</sequence>
<keyword evidence="7" id="KW-1185">Reference proteome</keyword>
<organism evidence="6 7">
    <name type="scientific">Delitschia confertaspora ATCC 74209</name>
    <dbReference type="NCBI Taxonomy" id="1513339"/>
    <lineage>
        <taxon>Eukaryota</taxon>
        <taxon>Fungi</taxon>
        <taxon>Dikarya</taxon>
        <taxon>Ascomycota</taxon>
        <taxon>Pezizomycotina</taxon>
        <taxon>Dothideomycetes</taxon>
        <taxon>Pleosporomycetidae</taxon>
        <taxon>Pleosporales</taxon>
        <taxon>Delitschiaceae</taxon>
        <taxon>Delitschia</taxon>
    </lineage>
</organism>
<keyword evidence="2" id="KW-0479">Metal-binding</keyword>
<dbReference type="GO" id="GO:0046872">
    <property type="term" value="F:metal ion binding"/>
    <property type="evidence" value="ECO:0007669"/>
    <property type="project" value="UniProtKB-KW"/>
</dbReference>
<comment type="similarity">
    <text evidence="1 4">Belongs to the yippee family.</text>
</comment>
<dbReference type="Proteomes" id="UP000799536">
    <property type="component" value="Unassembled WGS sequence"/>
</dbReference>
<dbReference type="AlphaFoldDB" id="A0A9P4MYX1"/>
<proteinExistence type="inferred from homology"/>
<evidence type="ECO:0000256" key="1">
    <source>
        <dbReference type="ARBA" id="ARBA00005613"/>
    </source>
</evidence>